<organism evidence="2 3">
    <name type="scientific">Athelia psychrophila</name>
    <dbReference type="NCBI Taxonomy" id="1759441"/>
    <lineage>
        <taxon>Eukaryota</taxon>
        <taxon>Fungi</taxon>
        <taxon>Dikarya</taxon>
        <taxon>Basidiomycota</taxon>
        <taxon>Agaricomycotina</taxon>
        <taxon>Agaricomycetes</taxon>
        <taxon>Agaricomycetidae</taxon>
        <taxon>Atheliales</taxon>
        <taxon>Atheliaceae</taxon>
        <taxon>Athelia</taxon>
    </lineage>
</organism>
<protein>
    <submittedName>
        <fullName evidence="2">Oxidoreductase</fullName>
    </submittedName>
</protein>
<dbReference type="GO" id="GO:0016616">
    <property type="term" value="F:oxidoreductase activity, acting on the CH-OH group of donors, NAD or NADP as acceptor"/>
    <property type="evidence" value="ECO:0007669"/>
    <property type="project" value="TreeGrafter"/>
</dbReference>
<sequence>MSLANIFGLENKVAFVTGAGSGLGAEIAVALGLAGADVVLADINAAAAEVIAHRIRDLGRKTLVYQLDVTQEDKIEEVVQATVAQLGHIDILFNNAGVAGKAALCHELPAEEWRKVMAVNLDGVFFVAKAVLKVMVKQGSGKVINVASMWGLGASSALGPFSAYCAAKGAVVNLTREMGLQYAKLGITANALCPGFHITHLVEEMQQQDFLDAMAAYTPMGRIAEAAEIRGPAIFLASAASDFMTGQTLVTDGGCLAGPGVHGREVSHE</sequence>
<dbReference type="FunFam" id="3.40.50.720:FF:000084">
    <property type="entry name" value="Short-chain dehydrogenase reductase"/>
    <property type="match status" value="1"/>
</dbReference>
<dbReference type="OrthoDB" id="47007at2759"/>
<evidence type="ECO:0000313" key="2">
    <source>
        <dbReference type="EMBL" id="KZP30033.1"/>
    </source>
</evidence>
<proteinExistence type="inferred from homology"/>
<dbReference type="InterPro" id="IPR036291">
    <property type="entry name" value="NAD(P)-bd_dom_sf"/>
</dbReference>
<dbReference type="Proteomes" id="UP000076532">
    <property type="component" value="Unassembled WGS sequence"/>
</dbReference>
<dbReference type="PANTHER" id="PTHR42760">
    <property type="entry name" value="SHORT-CHAIN DEHYDROGENASES/REDUCTASES FAMILY MEMBER"/>
    <property type="match status" value="1"/>
</dbReference>
<evidence type="ECO:0000313" key="3">
    <source>
        <dbReference type="Proteomes" id="UP000076532"/>
    </source>
</evidence>
<dbReference type="Gene3D" id="3.40.50.720">
    <property type="entry name" value="NAD(P)-binding Rossmann-like Domain"/>
    <property type="match status" value="1"/>
</dbReference>
<dbReference type="SUPFAM" id="SSF51735">
    <property type="entry name" value="NAD(P)-binding Rossmann-fold domains"/>
    <property type="match status" value="1"/>
</dbReference>
<dbReference type="PRINTS" id="PR00081">
    <property type="entry name" value="GDHRDH"/>
</dbReference>
<dbReference type="PRINTS" id="PR00080">
    <property type="entry name" value="SDRFAMILY"/>
</dbReference>
<evidence type="ECO:0000256" key="1">
    <source>
        <dbReference type="ARBA" id="ARBA00006484"/>
    </source>
</evidence>
<accession>A0A166T069</accession>
<dbReference type="InterPro" id="IPR002347">
    <property type="entry name" value="SDR_fam"/>
</dbReference>
<dbReference type="PANTHER" id="PTHR42760:SF124">
    <property type="entry name" value="SHORT-CHAIN DEHYDROGENASE_REDUCTASE"/>
    <property type="match status" value="1"/>
</dbReference>
<gene>
    <name evidence="2" type="ORF">FIBSPDRAFT_1038399</name>
</gene>
<reference evidence="2 3" key="1">
    <citation type="journal article" date="2016" name="Mol. Biol. Evol.">
        <title>Comparative Genomics of Early-Diverging Mushroom-Forming Fungi Provides Insights into the Origins of Lignocellulose Decay Capabilities.</title>
        <authorList>
            <person name="Nagy L.G."/>
            <person name="Riley R."/>
            <person name="Tritt A."/>
            <person name="Adam C."/>
            <person name="Daum C."/>
            <person name="Floudas D."/>
            <person name="Sun H."/>
            <person name="Yadav J.S."/>
            <person name="Pangilinan J."/>
            <person name="Larsson K.H."/>
            <person name="Matsuura K."/>
            <person name="Barry K."/>
            <person name="Labutti K."/>
            <person name="Kuo R."/>
            <person name="Ohm R.A."/>
            <person name="Bhattacharya S.S."/>
            <person name="Shirouzu T."/>
            <person name="Yoshinaga Y."/>
            <person name="Martin F.M."/>
            <person name="Grigoriev I.V."/>
            <person name="Hibbett D.S."/>
        </authorList>
    </citation>
    <scope>NUCLEOTIDE SEQUENCE [LARGE SCALE GENOMIC DNA]</scope>
    <source>
        <strain evidence="2 3">CBS 109695</strain>
    </source>
</reference>
<comment type="similarity">
    <text evidence="1">Belongs to the short-chain dehydrogenases/reductases (SDR) family.</text>
</comment>
<dbReference type="AlphaFoldDB" id="A0A166T069"/>
<keyword evidence="3" id="KW-1185">Reference proteome</keyword>
<dbReference type="STRING" id="436010.A0A166T069"/>
<dbReference type="Pfam" id="PF13561">
    <property type="entry name" value="adh_short_C2"/>
    <property type="match status" value="1"/>
</dbReference>
<dbReference type="EMBL" id="KV417495">
    <property type="protein sequence ID" value="KZP30033.1"/>
    <property type="molecule type" value="Genomic_DNA"/>
</dbReference>
<name>A0A166T069_9AGAM</name>